<protein>
    <submittedName>
        <fullName evidence="2">RuvB-like helicase</fullName>
    </submittedName>
</protein>
<evidence type="ECO:0000313" key="1">
    <source>
        <dbReference type="Proteomes" id="UP000095286"/>
    </source>
</evidence>
<reference evidence="2" key="1">
    <citation type="submission" date="2016-11" db="UniProtKB">
        <authorList>
            <consortium name="WormBaseParasite"/>
        </authorList>
    </citation>
    <scope>IDENTIFICATION</scope>
    <source>
        <strain evidence="2">KR3021</strain>
    </source>
</reference>
<organism evidence="1 2">
    <name type="scientific">Rhabditophanes sp. KR3021</name>
    <dbReference type="NCBI Taxonomy" id="114890"/>
    <lineage>
        <taxon>Eukaryota</taxon>
        <taxon>Metazoa</taxon>
        <taxon>Ecdysozoa</taxon>
        <taxon>Nematoda</taxon>
        <taxon>Chromadorea</taxon>
        <taxon>Rhabditida</taxon>
        <taxon>Tylenchina</taxon>
        <taxon>Panagrolaimomorpha</taxon>
        <taxon>Strongyloidoidea</taxon>
        <taxon>Alloionematidae</taxon>
        <taxon>Rhabditophanes</taxon>
    </lineage>
</organism>
<sequence>MDSMMDVSEVSSSNALVQEAVDVAPINRVSTHSHLKGLGIDSVTHEPTDTSGGFIGQQSARYAASVVCDLIKEKRFAGKAVLLAGPSGTGKTAVAYAMTLELGNHIPFNSMSASEVYSTEIKRTECLMENFRKSISIQLKERKKVYEGEITMITPVEMETPVHSFGKSISHVNITLKTTKAQKTLKLDASIYDQILKIKASVGDVVYIEANSGNIKRLGRCDLYSGQFDLEAEEYVPLPNGDVLKEKDVVQYVTLHDLDMANAKPQGKSGDMMNLLKQIVKPKATEITDRLREEVDKTVDQYVRDGIAEVIPGVLFIDEAHMLDTECCSFLHRVLESNKCPVVVLATNRGRVKMDNPDDPGFHGLPRDLLDRLIIISTELNTPDEVYNIVKVRAIVEGVQLDESALAEIASISVNSSLRYVLGLITPGQILAEVAGRSTVLGEDIKQASTLFIDYKMCKQKYVTDTAAAAAKTRN</sequence>
<name>A0AC35TG71_9BILA</name>
<accession>A0AC35TG71</accession>
<dbReference type="Proteomes" id="UP000095286">
    <property type="component" value="Unplaced"/>
</dbReference>
<evidence type="ECO:0000313" key="2">
    <source>
        <dbReference type="WBParaSite" id="RSKR_0000024000.1"/>
    </source>
</evidence>
<proteinExistence type="predicted"/>
<dbReference type="WBParaSite" id="RSKR_0000024000.1">
    <property type="protein sequence ID" value="RSKR_0000024000.1"/>
    <property type="gene ID" value="RSKR_0000024000"/>
</dbReference>